<dbReference type="EMBL" id="QDKL01000002">
    <property type="protein sequence ID" value="RZF21227.1"/>
    <property type="molecule type" value="Genomic_DNA"/>
</dbReference>
<dbReference type="InterPro" id="IPR000415">
    <property type="entry name" value="Nitroreductase-like"/>
</dbReference>
<dbReference type="Pfam" id="PF00881">
    <property type="entry name" value="Nitroreductase"/>
    <property type="match status" value="1"/>
</dbReference>
<dbReference type="PANTHER" id="PTHR43673:SF10">
    <property type="entry name" value="NADH DEHYDROGENASE_NAD(P)H NITROREDUCTASE XCC3605-RELATED"/>
    <property type="match status" value="1"/>
</dbReference>
<dbReference type="SUPFAM" id="SSF55469">
    <property type="entry name" value="FMN-dependent nitroreductase-like"/>
    <property type="match status" value="1"/>
</dbReference>
<evidence type="ECO:0000256" key="1">
    <source>
        <dbReference type="ARBA" id="ARBA00007118"/>
    </source>
</evidence>
<comment type="caution">
    <text evidence="4">The sequence shown here is derived from an EMBL/GenBank/DDBJ whole genome shotgun (WGS) entry which is preliminary data.</text>
</comment>
<sequence length="261" mass="29881">MSDDIFTEKLELNYTEVAPEINFEEFEKVITSRRSVRVFGDEEVPDEVVQKAIEHGLLAPNSSNLQPWEFHWVKSDDTRSRLAKFCFGQNGAKTAKHLIVCVAKTDTWRKNSKRMISSLEEVNKKKGLEVPKAVKAYYSKVTPMAYGYMGPFGILSPFKWLFFNTIGLFQVIFREPMFPSELKTWAHKTTALACENIMLSVRAQGYDTLPMEGFDAKRAKKLLGLGCHDHITMILGVGKRSENGVYGPQFRFPKEEFIKKH</sequence>
<reference evidence="5" key="1">
    <citation type="journal article" date="2019" name="Int. J. Syst. Evol. Microbiol.">
        <title>Halobacteriovorax valvorus sp. nov., a novel prokaryotic predator isolated from coastal seawater of China.</title>
        <authorList>
            <person name="Chen M.-X."/>
        </authorList>
    </citation>
    <scope>NUCLEOTIDE SEQUENCE [LARGE SCALE GENOMIC DNA]</scope>
    <source>
        <strain evidence="5">BL9</strain>
    </source>
</reference>
<keyword evidence="5" id="KW-1185">Reference proteome</keyword>
<dbReference type="Proteomes" id="UP000443582">
    <property type="component" value="Unassembled WGS sequence"/>
</dbReference>
<keyword evidence="2" id="KW-0560">Oxidoreductase</keyword>
<dbReference type="RefSeq" id="WP_114706294.1">
    <property type="nucleotide sequence ID" value="NZ_QDKL01000002.1"/>
</dbReference>
<evidence type="ECO:0000313" key="5">
    <source>
        <dbReference type="Proteomes" id="UP000443582"/>
    </source>
</evidence>
<proteinExistence type="inferred from homology"/>
<gene>
    <name evidence="4" type="ORF">DAY19_05970</name>
</gene>
<dbReference type="PANTHER" id="PTHR43673">
    <property type="entry name" value="NAD(P)H NITROREDUCTASE YDGI-RELATED"/>
    <property type="match status" value="1"/>
</dbReference>
<evidence type="ECO:0000256" key="2">
    <source>
        <dbReference type="ARBA" id="ARBA00023002"/>
    </source>
</evidence>
<comment type="similarity">
    <text evidence="1">Belongs to the nitroreductase family.</text>
</comment>
<dbReference type="InterPro" id="IPR029479">
    <property type="entry name" value="Nitroreductase"/>
</dbReference>
<feature type="domain" description="Nitroreductase" evidence="3">
    <location>
        <begin position="30"/>
        <end position="239"/>
    </location>
</feature>
<accession>A0ABY0IE43</accession>
<organism evidence="4 5">
    <name type="scientific">Halobacteriovorax vibrionivorans</name>
    <dbReference type="NCBI Taxonomy" id="2152716"/>
    <lineage>
        <taxon>Bacteria</taxon>
        <taxon>Pseudomonadati</taxon>
        <taxon>Bdellovibrionota</taxon>
        <taxon>Bacteriovoracia</taxon>
        <taxon>Bacteriovoracales</taxon>
        <taxon>Halobacteriovoraceae</taxon>
        <taxon>Halobacteriovorax</taxon>
    </lineage>
</organism>
<name>A0ABY0IE43_9BACT</name>
<dbReference type="Gene3D" id="3.40.109.10">
    <property type="entry name" value="NADH Oxidase"/>
    <property type="match status" value="1"/>
</dbReference>
<evidence type="ECO:0000313" key="4">
    <source>
        <dbReference type="EMBL" id="RZF21227.1"/>
    </source>
</evidence>
<protein>
    <submittedName>
        <fullName evidence="4">Nitroreductase family protein</fullName>
    </submittedName>
</protein>
<evidence type="ECO:0000259" key="3">
    <source>
        <dbReference type="Pfam" id="PF00881"/>
    </source>
</evidence>